<evidence type="ECO:0000313" key="5">
    <source>
        <dbReference type="EMBL" id="SEE64584.1"/>
    </source>
</evidence>
<feature type="domain" description="HTH lacI-type" evidence="4">
    <location>
        <begin position="7"/>
        <end position="61"/>
    </location>
</feature>
<dbReference type="CDD" id="cd01392">
    <property type="entry name" value="HTH_LacI"/>
    <property type="match status" value="1"/>
</dbReference>
<dbReference type="Pfam" id="PF13377">
    <property type="entry name" value="Peripla_BP_3"/>
    <property type="match status" value="1"/>
</dbReference>
<keyword evidence="1" id="KW-0805">Transcription regulation</keyword>
<dbReference type="InterPro" id="IPR046335">
    <property type="entry name" value="LacI/GalR-like_sensor"/>
</dbReference>
<dbReference type="GO" id="GO:0000976">
    <property type="term" value="F:transcription cis-regulatory region binding"/>
    <property type="evidence" value="ECO:0007669"/>
    <property type="project" value="TreeGrafter"/>
</dbReference>
<evidence type="ECO:0000256" key="1">
    <source>
        <dbReference type="ARBA" id="ARBA00023015"/>
    </source>
</evidence>
<proteinExistence type="predicted"/>
<evidence type="ECO:0000256" key="3">
    <source>
        <dbReference type="ARBA" id="ARBA00023163"/>
    </source>
</evidence>
<dbReference type="InterPro" id="IPR028082">
    <property type="entry name" value="Peripla_BP_I"/>
</dbReference>
<keyword evidence="2 5" id="KW-0238">DNA-binding</keyword>
<dbReference type="SUPFAM" id="SSF47413">
    <property type="entry name" value="lambda repressor-like DNA-binding domains"/>
    <property type="match status" value="1"/>
</dbReference>
<dbReference type="STRING" id="648782.SAMN04488554_2284"/>
<organism evidence="5 6">
    <name type="scientific">Ruania alba</name>
    <dbReference type="NCBI Taxonomy" id="648782"/>
    <lineage>
        <taxon>Bacteria</taxon>
        <taxon>Bacillati</taxon>
        <taxon>Actinomycetota</taxon>
        <taxon>Actinomycetes</taxon>
        <taxon>Micrococcales</taxon>
        <taxon>Ruaniaceae</taxon>
        <taxon>Ruania</taxon>
    </lineage>
</organism>
<reference evidence="6" key="1">
    <citation type="submission" date="2016-10" db="EMBL/GenBank/DDBJ databases">
        <authorList>
            <person name="Varghese N."/>
            <person name="Submissions S."/>
        </authorList>
    </citation>
    <scope>NUCLEOTIDE SEQUENCE [LARGE SCALE GENOMIC DNA]</scope>
    <source>
        <strain evidence="6">DSM 21368</strain>
    </source>
</reference>
<dbReference type="SUPFAM" id="SSF53822">
    <property type="entry name" value="Periplasmic binding protein-like I"/>
    <property type="match status" value="1"/>
</dbReference>
<dbReference type="PANTHER" id="PTHR30146">
    <property type="entry name" value="LACI-RELATED TRANSCRIPTIONAL REPRESSOR"/>
    <property type="match status" value="1"/>
</dbReference>
<dbReference type="RefSeq" id="WP_089773267.1">
    <property type="nucleotide sequence ID" value="NZ_FNTX01000002.1"/>
</dbReference>
<sequence length="343" mass="36819">MASQRRTTIHDVAALAGVSRSAVSKAMNGQEGLAPGTRKKILAAAATLDWSPSPAASTLRGSRSRSVGLVISRGPDLLAADAFFAVLIAGAESVLAPRRYGLQLHLLSTAQSAESETYRQLTRDRRVDGFILTESRIRDARFELLRELGAPFVLIGEPWQDDRVEHILVSDAMAGMRDLAQHLVQAGHRRILYVGGPEDLVHTLRRREAFARALEDAGGPLPRVVSAAFDAKDARRATREALAVPERPTVIVYGNDTMAIAGAGEAQRLGFRVPEDVAVVGYDNLPMGEWVYPTITTVAQDLHAIGAAAAAALLRELGDTSVEIPPVAPSTLVIRESTTLDRA</sequence>
<dbReference type="AlphaFoldDB" id="A0A1H5KIZ0"/>
<dbReference type="PANTHER" id="PTHR30146:SF155">
    <property type="entry name" value="ALANINE RACEMASE"/>
    <property type="match status" value="1"/>
</dbReference>
<accession>A0A1H5KIZ0</accession>
<protein>
    <submittedName>
        <fullName evidence="5">DNA-binding transcriptional regulator, LacI/PurR family</fullName>
    </submittedName>
</protein>
<gene>
    <name evidence="5" type="ORF">SAMN04488554_2284</name>
</gene>
<keyword evidence="6" id="KW-1185">Reference proteome</keyword>
<evidence type="ECO:0000259" key="4">
    <source>
        <dbReference type="PROSITE" id="PS50932"/>
    </source>
</evidence>
<dbReference type="Gene3D" id="3.40.50.2300">
    <property type="match status" value="2"/>
</dbReference>
<dbReference type="OrthoDB" id="1938857at2"/>
<evidence type="ECO:0000256" key="2">
    <source>
        <dbReference type="ARBA" id="ARBA00023125"/>
    </source>
</evidence>
<dbReference type="SMART" id="SM00354">
    <property type="entry name" value="HTH_LACI"/>
    <property type="match status" value="1"/>
</dbReference>
<dbReference type="Proteomes" id="UP000199220">
    <property type="component" value="Unassembled WGS sequence"/>
</dbReference>
<dbReference type="PROSITE" id="PS00356">
    <property type="entry name" value="HTH_LACI_1"/>
    <property type="match status" value="1"/>
</dbReference>
<evidence type="ECO:0000313" key="6">
    <source>
        <dbReference type="Proteomes" id="UP000199220"/>
    </source>
</evidence>
<name>A0A1H5KIZ0_9MICO</name>
<dbReference type="InterPro" id="IPR000843">
    <property type="entry name" value="HTH_LacI"/>
</dbReference>
<keyword evidence="3" id="KW-0804">Transcription</keyword>
<dbReference type="CDD" id="cd06267">
    <property type="entry name" value="PBP1_LacI_sugar_binding-like"/>
    <property type="match status" value="1"/>
</dbReference>
<dbReference type="InterPro" id="IPR010982">
    <property type="entry name" value="Lambda_DNA-bd_dom_sf"/>
</dbReference>
<dbReference type="GO" id="GO:0003700">
    <property type="term" value="F:DNA-binding transcription factor activity"/>
    <property type="evidence" value="ECO:0007669"/>
    <property type="project" value="TreeGrafter"/>
</dbReference>
<dbReference type="EMBL" id="FNTX01000002">
    <property type="protein sequence ID" value="SEE64584.1"/>
    <property type="molecule type" value="Genomic_DNA"/>
</dbReference>
<dbReference type="PROSITE" id="PS50932">
    <property type="entry name" value="HTH_LACI_2"/>
    <property type="match status" value="1"/>
</dbReference>
<dbReference type="Gene3D" id="1.10.260.40">
    <property type="entry name" value="lambda repressor-like DNA-binding domains"/>
    <property type="match status" value="1"/>
</dbReference>
<dbReference type="Pfam" id="PF00356">
    <property type="entry name" value="LacI"/>
    <property type="match status" value="1"/>
</dbReference>